<reference evidence="2" key="1">
    <citation type="submission" date="2021-06" db="EMBL/GenBank/DDBJ databases">
        <title>Parelaphostrongylus tenuis whole genome reference sequence.</title>
        <authorList>
            <person name="Garwood T.J."/>
            <person name="Larsen P.A."/>
            <person name="Fountain-Jones N.M."/>
            <person name="Garbe J.R."/>
            <person name="Macchietto M.G."/>
            <person name="Kania S.A."/>
            <person name="Gerhold R.W."/>
            <person name="Richards J.E."/>
            <person name="Wolf T.M."/>
        </authorList>
    </citation>
    <scope>NUCLEOTIDE SEQUENCE</scope>
    <source>
        <strain evidence="2">MNPRO001-30</strain>
        <tissue evidence="2">Meninges</tissue>
    </source>
</reference>
<dbReference type="EMBL" id="JAHQIW010005005">
    <property type="protein sequence ID" value="KAJ1364561.1"/>
    <property type="molecule type" value="Genomic_DNA"/>
</dbReference>
<protein>
    <submittedName>
        <fullName evidence="2">Uncharacterized protein</fullName>
    </submittedName>
</protein>
<accession>A0AAD5NA62</accession>
<proteinExistence type="predicted"/>
<evidence type="ECO:0000313" key="2">
    <source>
        <dbReference type="EMBL" id="KAJ1364561.1"/>
    </source>
</evidence>
<gene>
    <name evidence="2" type="ORF">KIN20_024683</name>
</gene>
<name>A0AAD5NA62_PARTN</name>
<sequence length="69" mass="7904">MDRELRQWITKGKNRLAVTSNLRLTNYDTAIYPIIPRAVLYLLQHSNRSCPIPPHTDSGNPSTQSLIRT</sequence>
<dbReference type="AlphaFoldDB" id="A0AAD5NA62"/>
<dbReference type="Proteomes" id="UP001196413">
    <property type="component" value="Unassembled WGS sequence"/>
</dbReference>
<feature type="compositionally biased region" description="Polar residues" evidence="1">
    <location>
        <begin position="57"/>
        <end position="69"/>
    </location>
</feature>
<evidence type="ECO:0000256" key="1">
    <source>
        <dbReference type="SAM" id="MobiDB-lite"/>
    </source>
</evidence>
<organism evidence="2 3">
    <name type="scientific">Parelaphostrongylus tenuis</name>
    <name type="common">Meningeal worm</name>
    <dbReference type="NCBI Taxonomy" id="148309"/>
    <lineage>
        <taxon>Eukaryota</taxon>
        <taxon>Metazoa</taxon>
        <taxon>Ecdysozoa</taxon>
        <taxon>Nematoda</taxon>
        <taxon>Chromadorea</taxon>
        <taxon>Rhabditida</taxon>
        <taxon>Rhabditina</taxon>
        <taxon>Rhabditomorpha</taxon>
        <taxon>Strongyloidea</taxon>
        <taxon>Metastrongylidae</taxon>
        <taxon>Parelaphostrongylus</taxon>
    </lineage>
</organism>
<comment type="caution">
    <text evidence="2">The sequence shown here is derived from an EMBL/GenBank/DDBJ whole genome shotgun (WGS) entry which is preliminary data.</text>
</comment>
<evidence type="ECO:0000313" key="3">
    <source>
        <dbReference type="Proteomes" id="UP001196413"/>
    </source>
</evidence>
<feature type="region of interest" description="Disordered" evidence="1">
    <location>
        <begin position="50"/>
        <end position="69"/>
    </location>
</feature>
<keyword evidence="3" id="KW-1185">Reference proteome</keyword>